<evidence type="ECO:0000313" key="1">
    <source>
        <dbReference type="EMBL" id="KCW81901.1"/>
    </source>
</evidence>
<proteinExistence type="predicted"/>
<sequence>MVEAVGVPIEVVYLGYSSAVDKIAVFPLPLWINRPTGLRCSVQPILRDRYREQCTSCRLTLSAELGSTSGKDCYTQASASIDFLLECI</sequence>
<accession>A0A059CUQ4</accession>
<dbReference type="Gramene" id="KCW81901">
    <property type="protein sequence ID" value="KCW81901"/>
    <property type="gene ID" value="EUGRSUZ_C03273"/>
</dbReference>
<dbReference type="AlphaFoldDB" id="A0A059CUQ4"/>
<dbReference type="EMBL" id="KK198755">
    <property type="protein sequence ID" value="KCW81901.1"/>
    <property type="molecule type" value="Genomic_DNA"/>
</dbReference>
<protein>
    <submittedName>
        <fullName evidence="1">Uncharacterized protein</fullName>
    </submittedName>
</protein>
<gene>
    <name evidence="1" type="ORF">EUGRSUZ_C03273</name>
</gene>
<dbReference type="InParanoid" id="A0A059CUQ4"/>
<name>A0A059CUQ4_EUCGR</name>
<reference evidence="1" key="1">
    <citation type="submission" date="2013-07" db="EMBL/GenBank/DDBJ databases">
        <title>The genome of Eucalyptus grandis.</title>
        <authorList>
            <person name="Schmutz J."/>
            <person name="Hayes R."/>
            <person name="Myburg A."/>
            <person name="Tuskan G."/>
            <person name="Grattapaglia D."/>
            <person name="Rokhsar D.S."/>
        </authorList>
    </citation>
    <scope>NUCLEOTIDE SEQUENCE</scope>
    <source>
        <tissue evidence="1">Leaf extractions</tissue>
    </source>
</reference>
<organism evidence="1">
    <name type="scientific">Eucalyptus grandis</name>
    <name type="common">Flooded gum</name>
    <dbReference type="NCBI Taxonomy" id="71139"/>
    <lineage>
        <taxon>Eukaryota</taxon>
        <taxon>Viridiplantae</taxon>
        <taxon>Streptophyta</taxon>
        <taxon>Embryophyta</taxon>
        <taxon>Tracheophyta</taxon>
        <taxon>Spermatophyta</taxon>
        <taxon>Magnoliopsida</taxon>
        <taxon>eudicotyledons</taxon>
        <taxon>Gunneridae</taxon>
        <taxon>Pentapetalae</taxon>
        <taxon>rosids</taxon>
        <taxon>malvids</taxon>
        <taxon>Myrtales</taxon>
        <taxon>Myrtaceae</taxon>
        <taxon>Myrtoideae</taxon>
        <taxon>Eucalypteae</taxon>
        <taxon>Eucalyptus</taxon>
    </lineage>
</organism>